<dbReference type="Proteomes" id="UP000003081">
    <property type="component" value="Unassembled WGS sequence"/>
</dbReference>
<dbReference type="HOGENOM" id="CLU_1672891_0_0_9"/>
<evidence type="ECO:0000313" key="5">
    <source>
        <dbReference type="EMBL" id="EEP55524.1"/>
    </source>
</evidence>
<comment type="caution">
    <text evidence="6">The sequence shown here is derived from an EMBL/GenBank/DDBJ whole genome shotgun (WGS) entry which is preliminary data.</text>
</comment>
<dbReference type="eggNOG" id="ENOG503373A">
    <property type="taxonomic scope" value="Bacteria"/>
</dbReference>
<evidence type="ECO:0000313" key="1">
    <source>
        <dbReference type="EMBL" id="EEP52383.1"/>
    </source>
</evidence>
<sequence>MFPLTFQHRAGVSPYTSAYALAETCVFVKQLLVPILCGLPIGRHPFSRSYGVNLPSSLTVILPSALGFSPHLPVSVCGTGTTSLSRCFSWKHEIRYFGSVEPSPSRPRIVRTDLPVLTPSTLRPASNSWHILSFSVTPSIITIIVVLEYQPIVHRLRLSASP</sequence>
<dbReference type="AlphaFoldDB" id="C4IDC2"/>
<keyword evidence="7" id="KW-1185">Reference proteome</keyword>
<proteinExistence type="predicted"/>
<accession>C4IDC2</accession>
<reference evidence="6 7" key="1">
    <citation type="submission" date="2009-08" db="EMBL/GenBank/DDBJ databases">
        <authorList>
            <person name="Shrivastava S."/>
            <person name="Brinkac L.B."/>
            <person name="Brown J.L."/>
            <person name="Bruce D.B."/>
            <person name="Detter C."/>
            <person name="Green L.D."/>
            <person name="Munk C.A."/>
            <person name="Rogers Y.C."/>
            <person name="Tapia R."/>
            <person name="Sims D.R."/>
            <person name="Smith L.A."/>
            <person name="Smith T.J."/>
            <person name="Sutton G."/>
            <person name="Brettin T."/>
        </authorList>
    </citation>
    <scope>NUCLEOTIDE SEQUENCE [LARGE SCALE GENOMIC DNA]</scope>
    <source>
        <strain evidence="6">BoNT E BL5262</strain>
        <strain evidence="7">E4 str. BoNT E BL5262</strain>
    </source>
</reference>
<dbReference type="EMBL" id="ACOM01000011">
    <property type="protein sequence ID" value="EEP52428.1"/>
    <property type="molecule type" value="Genomic_DNA"/>
</dbReference>
<evidence type="ECO:0000313" key="7">
    <source>
        <dbReference type="Proteomes" id="UP000003081"/>
    </source>
</evidence>
<evidence type="ECO:0000313" key="3">
    <source>
        <dbReference type="EMBL" id="EEP52468.1"/>
    </source>
</evidence>
<organism evidence="6 7">
    <name type="scientific">Clostridium butyricum E4 str. BoNT E BL5262</name>
    <dbReference type="NCBI Taxonomy" id="632245"/>
    <lineage>
        <taxon>Bacteria</taxon>
        <taxon>Bacillati</taxon>
        <taxon>Bacillota</taxon>
        <taxon>Clostridia</taxon>
        <taxon>Eubacteriales</taxon>
        <taxon>Clostridiaceae</taxon>
        <taxon>Clostridium</taxon>
    </lineage>
</organism>
<dbReference type="EMBL" id="ACOM01000012">
    <property type="protein sequence ID" value="EEP52383.1"/>
    <property type="molecule type" value="Genomic_DNA"/>
</dbReference>
<name>C4IDC2_CLOBU</name>
<gene>
    <name evidence="5" type="ORF">CLP_3776</name>
    <name evidence="2" type="ORF">CLP_4087</name>
    <name evidence="6" type="ORF">CLP_4328</name>
    <name evidence="3" type="ORF">CLP_4333</name>
    <name evidence="1" type="ORF">CLP_4439</name>
    <name evidence="4" type="ORF">CLP_4450</name>
</gene>
<dbReference type="EMBL" id="ACOM01000010">
    <property type="protein sequence ID" value="EEP52468.1"/>
    <property type="molecule type" value="Genomic_DNA"/>
</dbReference>
<dbReference type="EMBL" id="ACOM01000004">
    <property type="protein sequence ID" value="EEP55524.1"/>
    <property type="molecule type" value="Genomic_DNA"/>
</dbReference>
<evidence type="ECO:0000313" key="4">
    <source>
        <dbReference type="EMBL" id="EEP52597.1"/>
    </source>
</evidence>
<protein>
    <submittedName>
        <fullName evidence="6">Uncharacterized protein</fullName>
    </submittedName>
</protein>
<dbReference type="EMBL" id="ACOM01000008">
    <property type="protein sequence ID" value="EEP52597.1"/>
    <property type="molecule type" value="Genomic_DNA"/>
</dbReference>
<dbReference type="EMBL" id="ACOM01000003">
    <property type="protein sequence ID" value="EEP55744.1"/>
    <property type="molecule type" value="Genomic_DNA"/>
</dbReference>
<evidence type="ECO:0000313" key="6">
    <source>
        <dbReference type="EMBL" id="EEP55744.1"/>
    </source>
</evidence>
<evidence type="ECO:0000313" key="2">
    <source>
        <dbReference type="EMBL" id="EEP52428.1"/>
    </source>
</evidence>